<evidence type="ECO:0000313" key="5">
    <source>
        <dbReference type="Proteomes" id="UP000632339"/>
    </source>
</evidence>
<organism evidence="4 5">
    <name type="scientific">Dyadobacter beijingensis</name>
    <dbReference type="NCBI Taxonomy" id="365489"/>
    <lineage>
        <taxon>Bacteria</taxon>
        <taxon>Pseudomonadati</taxon>
        <taxon>Bacteroidota</taxon>
        <taxon>Cytophagia</taxon>
        <taxon>Cytophagales</taxon>
        <taxon>Spirosomataceae</taxon>
        <taxon>Dyadobacter</taxon>
    </lineage>
</organism>
<dbReference type="SUPFAM" id="SSF52266">
    <property type="entry name" value="SGNH hydrolase"/>
    <property type="match status" value="1"/>
</dbReference>
<dbReference type="Gene3D" id="3.40.50.1110">
    <property type="entry name" value="SGNH hydrolase"/>
    <property type="match status" value="1"/>
</dbReference>
<gene>
    <name evidence="4" type="ORF">GCM10010967_01270</name>
</gene>
<dbReference type="InterPro" id="IPR026444">
    <property type="entry name" value="Secre_tail"/>
</dbReference>
<dbReference type="Proteomes" id="UP000632339">
    <property type="component" value="Unassembled WGS sequence"/>
</dbReference>
<evidence type="ECO:0000256" key="1">
    <source>
        <dbReference type="ARBA" id="ARBA00022801"/>
    </source>
</evidence>
<keyword evidence="1" id="KW-0378">Hydrolase</keyword>
<dbReference type="InterPro" id="IPR036514">
    <property type="entry name" value="SGNH_hydro_sf"/>
</dbReference>
<dbReference type="NCBIfam" id="TIGR04183">
    <property type="entry name" value="Por_Secre_tail"/>
    <property type="match status" value="1"/>
</dbReference>
<name>A0ABQ2HCA0_9BACT</name>
<evidence type="ECO:0000259" key="2">
    <source>
        <dbReference type="Pfam" id="PF03629"/>
    </source>
</evidence>
<protein>
    <recommendedName>
        <fullName evidence="6">Secreted protein (Por secretion system target)</fullName>
    </recommendedName>
</protein>
<evidence type="ECO:0000259" key="3">
    <source>
        <dbReference type="Pfam" id="PF18962"/>
    </source>
</evidence>
<evidence type="ECO:0008006" key="6">
    <source>
        <dbReference type="Google" id="ProtNLM"/>
    </source>
</evidence>
<reference evidence="5" key="1">
    <citation type="journal article" date="2019" name="Int. J. Syst. Evol. Microbiol.">
        <title>The Global Catalogue of Microorganisms (GCM) 10K type strain sequencing project: providing services to taxonomists for standard genome sequencing and annotation.</title>
        <authorList>
            <consortium name="The Broad Institute Genomics Platform"/>
            <consortium name="The Broad Institute Genome Sequencing Center for Infectious Disease"/>
            <person name="Wu L."/>
            <person name="Ma J."/>
        </authorList>
    </citation>
    <scope>NUCLEOTIDE SEQUENCE [LARGE SCALE GENOMIC DNA]</scope>
    <source>
        <strain evidence="5">CGMCC 1.6375</strain>
    </source>
</reference>
<dbReference type="Pfam" id="PF03629">
    <property type="entry name" value="SASA"/>
    <property type="match status" value="1"/>
</dbReference>
<feature type="domain" description="Sialate O-acetylesterase" evidence="2">
    <location>
        <begin position="248"/>
        <end position="340"/>
    </location>
</feature>
<sequence>MYWVVFSIISFTAHGQITLDFPSDRAVFQRDKSNRASIFISGTYTKVADKVEAKLTSRNGTGSNKDWTPVKENLAGGFFSGTLNDVQGGWYKLEIRLIKGGQVVGTSSVEHVGVGEVFMVAGQSNGEGYFNDEPGKPYFDWGVQGAGEDQVSAVDHMNAQPIEGLPAIGSDYPYPSFRHVDSQTNISPRGRSAWNWGRVGDKLSTKLGVPVLFYNVAWYGTHIGAWRESISGNLAKSYYADKYFEPAGMPFSNMREVIRRYTSLTGLRGILWIQGEADNDRNTGRDEYFNDLKAVIEASRNESGKNISWMVSQTSYNNRNQTDNEVIEGQARVINNVPNVFQGPLTDLIQIPRTDSPNNMLEGVHFMKDGLTQLADAWYDRLNDDFFNRSEPYQGMTPLNVVASCAGNGNVTLSVQNGGLRDFSWSNGGNSSSVQVGNGTYRVTARDDRNNLIWSPEIRVNEQIQPNQPTITIDGSNPVCVGNTATLVSSIEDNATWNTGATGARLPVTAGGEYFVKVKNIYGCESTSEKVTMRVVTSPLPDTPKITASGVTTFCQGGEVTLTSDSKVKSVWSNGVTNATITAVTSGDFRVRALNDEGCYSPESQAVAVKVNPLPAKPQISLSGETTFCDGGNVTMTSNYDSGNIWSTTATTKTISVTTTGTFSLTQRDGNGCEAKSDEVAVKVNPLPATPTVTSLRPTTFCDRDYTRLRSSEAYSYQWSNGSTEREIEIRTSGNFTISAKDANGCVSPVSPVVQVVANPLPPTPTITADGPTTFCADLSVNLTSTNAAGFLWSNGAATQTLKVTLAGTYSVQTINEFQCYSDPSNQISTQTLALPPSPTVTARQATTFCDGDTIFLKAVNGNEFFWNNGLAGDSIEVFKTGDYAARIMDDKGCYSPYSSAVPVDVKPSPTPPTIKQVGVFTLFAENNLSTGDHVWKYNDVELTENTATLKAVRAGNYVVNNTIVYSPTLTCASEFSAPFLFYLDTANPGFVAYPNPNATERVTIETLTNLVNADVQIIDSRGIIHRTYKVAKFDSRQYFNLNGLSSGLYVIRITSASFNATQKLVIVR</sequence>
<evidence type="ECO:0000313" key="4">
    <source>
        <dbReference type="EMBL" id="GGM73439.1"/>
    </source>
</evidence>
<proteinExistence type="predicted"/>
<dbReference type="EMBL" id="BMLI01000001">
    <property type="protein sequence ID" value="GGM73439.1"/>
    <property type="molecule type" value="Genomic_DNA"/>
</dbReference>
<keyword evidence="5" id="KW-1185">Reference proteome</keyword>
<accession>A0ABQ2HCA0</accession>
<comment type="caution">
    <text evidence="4">The sequence shown here is derived from an EMBL/GenBank/DDBJ whole genome shotgun (WGS) entry which is preliminary data.</text>
</comment>
<dbReference type="InterPro" id="IPR005181">
    <property type="entry name" value="SASA"/>
</dbReference>
<dbReference type="Pfam" id="PF18962">
    <property type="entry name" value="Por_Secre_tail"/>
    <property type="match status" value="1"/>
</dbReference>
<feature type="domain" description="Secretion system C-terminal sorting" evidence="3">
    <location>
        <begin position="994"/>
        <end position="1067"/>
    </location>
</feature>